<protein>
    <submittedName>
        <fullName evidence="1">Uncharacterized protein</fullName>
    </submittedName>
</protein>
<evidence type="ECO:0000313" key="2">
    <source>
        <dbReference type="Proteomes" id="UP000594638"/>
    </source>
</evidence>
<accession>A0A8S0QJD5</accession>
<sequence>MKLNSFFSLNINGWEMMISLGLLAAVRHYNIMGIPVEVVLGYVLKLYPLLVDVLIDGLWKLKLIQIRRQLSDDNISLSAIVSNMGVFHKKGAE</sequence>
<gene>
    <name evidence="1" type="ORF">OLEA9_A053367</name>
</gene>
<proteinExistence type="predicted"/>
<comment type="caution">
    <text evidence="1">The sequence shown here is derived from an EMBL/GenBank/DDBJ whole genome shotgun (WGS) entry which is preliminary data.</text>
</comment>
<reference evidence="1 2" key="1">
    <citation type="submission" date="2019-12" db="EMBL/GenBank/DDBJ databases">
        <authorList>
            <person name="Alioto T."/>
            <person name="Alioto T."/>
            <person name="Gomez Garrido J."/>
        </authorList>
    </citation>
    <scope>NUCLEOTIDE SEQUENCE [LARGE SCALE GENOMIC DNA]</scope>
</reference>
<dbReference type="Proteomes" id="UP000594638">
    <property type="component" value="Unassembled WGS sequence"/>
</dbReference>
<dbReference type="EMBL" id="CACTIH010001886">
    <property type="protein sequence ID" value="CAA2967563.1"/>
    <property type="molecule type" value="Genomic_DNA"/>
</dbReference>
<keyword evidence="2" id="KW-1185">Reference proteome</keyword>
<dbReference type="Gramene" id="OE9A053367T1">
    <property type="protein sequence ID" value="OE9A053367C1"/>
    <property type="gene ID" value="OE9A053367"/>
</dbReference>
<organism evidence="1 2">
    <name type="scientific">Olea europaea subsp. europaea</name>
    <dbReference type="NCBI Taxonomy" id="158383"/>
    <lineage>
        <taxon>Eukaryota</taxon>
        <taxon>Viridiplantae</taxon>
        <taxon>Streptophyta</taxon>
        <taxon>Embryophyta</taxon>
        <taxon>Tracheophyta</taxon>
        <taxon>Spermatophyta</taxon>
        <taxon>Magnoliopsida</taxon>
        <taxon>eudicotyledons</taxon>
        <taxon>Gunneridae</taxon>
        <taxon>Pentapetalae</taxon>
        <taxon>asterids</taxon>
        <taxon>lamiids</taxon>
        <taxon>Lamiales</taxon>
        <taxon>Oleaceae</taxon>
        <taxon>Oleeae</taxon>
        <taxon>Olea</taxon>
    </lineage>
</organism>
<dbReference type="AlphaFoldDB" id="A0A8S0QJD5"/>
<name>A0A8S0QJD5_OLEEU</name>
<evidence type="ECO:0000313" key="1">
    <source>
        <dbReference type="EMBL" id="CAA2967563.1"/>
    </source>
</evidence>